<name>A0A371F296_MUCPR</name>
<protein>
    <recommendedName>
        <fullName evidence="3">Retrotransposon gag domain-containing protein</fullName>
    </recommendedName>
</protein>
<proteinExistence type="predicted"/>
<sequence>MEFLELKQGNMFVVNYSAMFEELLRIYDEDNKARVAYYKNVDFARDKRIKGQSRLKPYSAPPFG</sequence>
<evidence type="ECO:0008006" key="3">
    <source>
        <dbReference type="Google" id="ProtNLM"/>
    </source>
</evidence>
<dbReference type="AlphaFoldDB" id="A0A371F296"/>
<dbReference type="EMBL" id="QJKJ01010915">
    <property type="protein sequence ID" value="RDX72416.1"/>
    <property type="molecule type" value="Genomic_DNA"/>
</dbReference>
<comment type="caution">
    <text evidence="1">The sequence shown here is derived from an EMBL/GenBank/DDBJ whole genome shotgun (WGS) entry which is preliminary data.</text>
</comment>
<accession>A0A371F296</accession>
<gene>
    <name evidence="1" type="ORF">CR513_48099</name>
</gene>
<evidence type="ECO:0000313" key="2">
    <source>
        <dbReference type="Proteomes" id="UP000257109"/>
    </source>
</evidence>
<reference evidence="1" key="1">
    <citation type="submission" date="2018-05" db="EMBL/GenBank/DDBJ databases">
        <title>Draft genome of Mucuna pruriens seed.</title>
        <authorList>
            <person name="Nnadi N.E."/>
            <person name="Vos R."/>
            <person name="Hasami M.H."/>
            <person name="Devisetty U.K."/>
            <person name="Aguiy J.C."/>
        </authorList>
    </citation>
    <scope>NUCLEOTIDE SEQUENCE [LARGE SCALE GENOMIC DNA]</scope>
    <source>
        <strain evidence="1">JCA_2017</strain>
    </source>
</reference>
<keyword evidence="2" id="KW-1185">Reference proteome</keyword>
<evidence type="ECO:0000313" key="1">
    <source>
        <dbReference type="EMBL" id="RDX72416.1"/>
    </source>
</evidence>
<feature type="non-terminal residue" evidence="1">
    <location>
        <position position="1"/>
    </location>
</feature>
<organism evidence="1 2">
    <name type="scientific">Mucuna pruriens</name>
    <name type="common">Velvet bean</name>
    <name type="synonym">Dolichos pruriens</name>
    <dbReference type="NCBI Taxonomy" id="157652"/>
    <lineage>
        <taxon>Eukaryota</taxon>
        <taxon>Viridiplantae</taxon>
        <taxon>Streptophyta</taxon>
        <taxon>Embryophyta</taxon>
        <taxon>Tracheophyta</taxon>
        <taxon>Spermatophyta</taxon>
        <taxon>Magnoliopsida</taxon>
        <taxon>eudicotyledons</taxon>
        <taxon>Gunneridae</taxon>
        <taxon>Pentapetalae</taxon>
        <taxon>rosids</taxon>
        <taxon>fabids</taxon>
        <taxon>Fabales</taxon>
        <taxon>Fabaceae</taxon>
        <taxon>Papilionoideae</taxon>
        <taxon>50 kb inversion clade</taxon>
        <taxon>NPAAA clade</taxon>
        <taxon>indigoferoid/millettioid clade</taxon>
        <taxon>Phaseoleae</taxon>
        <taxon>Mucuna</taxon>
    </lineage>
</organism>
<dbReference type="Proteomes" id="UP000257109">
    <property type="component" value="Unassembled WGS sequence"/>
</dbReference>
<dbReference type="OrthoDB" id="1436824at2759"/>